<protein>
    <submittedName>
        <fullName evidence="3">Acetyltransferase (GNAT) family protein</fullName>
    </submittedName>
</protein>
<gene>
    <name evidence="3" type="ORF">RIdsm_04817</name>
    <name evidence="2" type="ORF">XM52_02255</name>
</gene>
<reference evidence="3 5" key="2">
    <citation type="submission" date="2018-08" db="EMBL/GenBank/DDBJ databases">
        <title>Genetic Globetrotter - A new plasmid hitch-hiking vast phylogenetic and geographic distances.</title>
        <authorList>
            <person name="Vollmers J."/>
            <person name="Petersen J."/>
        </authorList>
    </citation>
    <scope>NUCLEOTIDE SEQUENCE [LARGE SCALE GENOMIC DNA]</scope>
    <source>
        <strain evidence="3 5">DSM 26383</strain>
    </source>
</reference>
<dbReference type="KEGG" id="rid:RIdsm_04817"/>
<dbReference type="OrthoDB" id="6293260at2"/>
<keyword evidence="4" id="KW-1185">Reference proteome</keyword>
<evidence type="ECO:0000313" key="5">
    <source>
        <dbReference type="Proteomes" id="UP000325785"/>
    </source>
</evidence>
<evidence type="ECO:0000259" key="1">
    <source>
        <dbReference type="PROSITE" id="PS51186"/>
    </source>
</evidence>
<dbReference type="Gene3D" id="3.40.630.30">
    <property type="match status" value="1"/>
</dbReference>
<dbReference type="STRING" id="540747.SAMN04488031_102685"/>
<evidence type="ECO:0000313" key="2">
    <source>
        <dbReference type="EMBL" id="KRS19682.1"/>
    </source>
</evidence>
<dbReference type="Proteomes" id="UP000325785">
    <property type="component" value="Chromosome"/>
</dbReference>
<dbReference type="Pfam" id="PF13302">
    <property type="entry name" value="Acetyltransf_3"/>
    <property type="match status" value="1"/>
</dbReference>
<sequence length="175" mass="19584">MTQTVLIPRLETARLILRAPRVEEFEAYCTLVASDRAAHMFQLDRPAAWKEFAAELGHWPLFGYGPWHVERRTDGALVGAVSILNHDTYPETEIGWHLYDGHEGHGYAFEAATAARDWAFTERGLPTLVSYIDPANTRSIALAERLGATLDRDAPGEDATDLVYRHARPAERAAQ</sequence>
<feature type="domain" description="N-acetyltransferase" evidence="1">
    <location>
        <begin position="15"/>
        <end position="169"/>
    </location>
</feature>
<dbReference type="AlphaFoldDB" id="A0A0T5PEL9"/>
<accession>A0A0T5PEL9</accession>
<dbReference type="InterPro" id="IPR000182">
    <property type="entry name" value="GNAT_dom"/>
</dbReference>
<dbReference type="PROSITE" id="PS51186">
    <property type="entry name" value="GNAT"/>
    <property type="match status" value="1"/>
</dbReference>
<organism evidence="2 4">
    <name type="scientific">Roseovarius indicus</name>
    <dbReference type="NCBI Taxonomy" id="540747"/>
    <lineage>
        <taxon>Bacteria</taxon>
        <taxon>Pseudomonadati</taxon>
        <taxon>Pseudomonadota</taxon>
        <taxon>Alphaproteobacteria</taxon>
        <taxon>Rhodobacterales</taxon>
        <taxon>Roseobacteraceae</taxon>
        <taxon>Roseovarius</taxon>
    </lineage>
</organism>
<dbReference type="PATRIC" id="fig|540747.5.peg.456"/>
<evidence type="ECO:0000313" key="4">
    <source>
        <dbReference type="Proteomes" id="UP000051401"/>
    </source>
</evidence>
<evidence type="ECO:0000313" key="3">
    <source>
        <dbReference type="EMBL" id="QEW28975.1"/>
    </source>
</evidence>
<keyword evidence="3" id="KW-0808">Transferase</keyword>
<dbReference type="InterPro" id="IPR016181">
    <property type="entry name" value="Acyl_CoA_acyltransferase"/>
</dbReference>
<dbReference type="GO" id="GO:0016747">
    <property type="term" value="F:acyltransferase activity, transferring groups other than amino-acyl groups"/>
    <property type="evidence" value="ECO:0007669"/>
    <property type="project" value="InterPro"/>
</dbReference>
<dbReference type="EMBL" id="LAXI01000001">
    <property type="protein sequence ID" value="KRS19682.1"/>
    <property type="molecule type" value="Genomic_DNA"/>
</dbReference>
<dbReference type="EMBL" id="CP031598">
    <property type="protein sequence ID" value="QEW28975.1"/>
    <property type="molecule type" value="Genomic_DNA"/>
</dbReference>
<dbReference type="PANTHER" id="PTHR43792:SF1">
    <property type="entry name" value="N-ACETYLTRANSFERASE DOMAIN-CONTAINING PROTEIN"/>
    <property type="match status" value="1"/>
</dbReference>
<dbReference type="PANTHER" id="PTHR43792">
    <property type="entry name" value="GNAT FAMILY, PUTATIVE (AFU_ORTHOLOGUE AFUA_3G00765)-RELATED-RELATED"/>
    <property type="match status" value="1"/>
</dbReference>
<dbReference type="Proteomes" id="UP000051401">
    <property type="component" value="Unassembled WGS sequence"/>
</dbReference>
<proteinExistence type="predicted"/>
<dbReference type="RefSeq" id="WP_057812833.1">
    <property type="nucleotide sequence ID" value="NZ_CP031598.1"/>
</dbReference>
<name>A0A0T5PEL9_9RHOB</name>
<dbReference type="InterPro" id="IPR051531">
    <property type="entry name" value="N-acetyltransferase"/>
</dbReference>
<reference evidence="2 4" key="1">
    <citation type="submission" date="2015-04" db="EMBL/GenBank/DDBJ databases">
        <title>The draft genome sequence of Roseovarius indicus B108T.</title>
        <authorList>
            <person name="Li G."/>
            <person name="Lai Q."/>
            <person name="Shao Z."/>
            <person name="Yan P."/>
        </authorList>
    </citation>
    <scope>NUCLEOTIDE SEQUENCE [LARGE SCALE GENOMIC DNA]</scope>
    <source>
        <strain evidence="2 4">B108</strain>
    </source>
</reference>
<dbReference type="SUPFAM" id="SSF55729">
    <property type="entry name" value="Acyl-CoA N-acyltransferases (Nat)"/>
    <property type="match status" value="1"/>
</dbReference>